<evidence type="ECO:0000313" key="4">
    <source>
        <dbReference type="EMBL" id="CAK8679893.1"/>
    </source>
</evidence>
<sequence>MSAKRNPEENICEEYFFVNEANPASSQPKANNDEKHVMISYNWESQKLAKKIYEKLEKRGYKVWIDIKCMNKNIYDRMDEAVRNAYVVLIFVSKKYQESENCKREASTAGDLKIPIVPIYTEKDLEPEQFLKLLTAGKLRHYFTNDKNFDSNFDELCSKSIESHQKKQGQDKALGISPKVKQSHDSRRQEERHYCSKHRKQIFLLVFLLLLAIVGAGVGGYFGFIGTSSGGDNQLIPNSTTVVSSVRQNSCQDHYTSGSDTSGVYTIYPISDPIQVYCDQVRDGGGWTVIQRRFDGSENFNRSWVDYTEGFGSASGEHWLGLDLISAMTSGGGQEIRIDFVRRHLSEPGSMKCSLFVVGDLSFRFAVTGIDTCSTLTTGISLDFIQLLWGQQFSTFDVDHDRESTKNCAESEEGGWWYDECSSASSRANLNGAYHRDFKIASINLISSEMKIRPRTEADI</sequence>
<feature type="domain" description="Fibrinogen C-terminal" evidence="3">
    <location>
        <begin position="242"/>
        <end position="456"/>
    </location>
</feature>
<evidence type="ECO:0000256" key="2">
    <source>
        <dbReference type="SAM" id="Phobius"/>
    </source>
</evidence>
<keyword evidence="2" id="KW-0472">Membrane</keyword>
<reference evidence="4 5" key="1">
    <citation type="submission" date="2024-02" db="EMBL/GenBank/DDBJ databases">
        <authorList>
            <person name="Daric V."/>
            <person name="Darras S."/>
        </authorList>
    </citation>
    <scope>NUCLEOTIDE SEQUENCE [LARGE SCALE GENOMIC DNA]</scope>
</reference>
<evidence type="ECO:0000313" key="5">
    <source>
        <dbReference type="Proteomes" id="UP001642483"/>
    </source>
</evidence>
<dbReference type="SUPFAM" id="SSF56496">
    <property type="entry name" value="Fibrinogen C-terminal domain-like"/>
    <property type="match status" value="1"/>
</dbReference>
<dbReference type="InterPro" id="IPR002181">
    <property type="entry name" value="Fibrinogen_a/b/g_C_dom"/>
</dbReference>
<proteinExistence type="predicted"/>
<dbReference type="PROSITE" id="PS51406">
    <property type="entry name" value="FIBRINOGEN_C_2"/>
    <property type="match status" value="1"/>
</dbReference>
<feature type="region of interest" description="Disordered" evidence="1">
    <location>
        <begin position="165"/>
        <end position="190"/>
    </location>
</feature>
<keyword evidence="5" id="KW-1185">Reference proteome</keyword>
<dbReference type="Pfam" id="PF13676">
    <property type="entry name" value="TIR_2"/>
    <property type="match status" value="1"/>
</dbReference>
<protein>
    <recommendedName>
        <fullName evidence="3">Fibrinogen C-terminal domain-containing protein</fullName>
    </recommendedName>
</protein>
<keyword evidence="2" id="KW-0812">Transmembrane</keyword>
<dbReference type="Pfam" id="PF00147">
    <property type="entry name" value="Fibrinogen_C"/>
    <property type="match status" value="1"/>
</dbReference>
<comment type="caution">
    <text evidence="4">The sequence shown here is derived from an EMBL/GenBank/DDBJ whole genome shotgun (WGS) entry which is preliminary data.</text>
</comment>
<evidence type="ECO:0000259" key="3">
    <source>
        <dbReference type="PROSITE" id="PS51406"/>
    </source>
</evidence>
<dbReference type="Gene3D" id="3.90.215.10">
    <property type="entry name" value="Gamma Fibrinogen, chain A, domain 1"/>
    <property type="match status" value="1"/>
</dbReference>
<evidence type="ECO:0000256" key="1">
    <source>
        <dbReference type="SAM" id="MobiDB-lite"/>
    </source>
</evidence>
<dbReference type="InterPro" id="IPR036056">
    <property type="entry name" value="Fibrinogen-like_C"/>
</dbReference>
<dbReference type="InterPro" id="IPR014716">
    <property type="entry name" value="Fibrinogen_a/b/g_C_1"/>
</dbReference>
<dbReference type="Proteomes" id="UP001642483">
    <property type="component" value="Unassembled WGS sequence"/>
</dbReference>
<organism evidence="4 5">
    <name type="scientific">Clavelina lepadiformis</name>
    <name type="common">Light-bulb sea squirt</name>
    <name type="synonym">Ascidia lepadiformis</name>
    <dbReference type="NCBI Taxonomy" id="159417"/>
    <lineage>
        <taxon>Eukaryota</taxon>
        <taxon>Metazoa</taxon>
        <taxon>Chordata</taxon>
        <taxon>Tunicata</taxon>
        <taxon>Ascidiacea</taxon>
        <taxon>Aplousobranchia</taxon>
        <taxon>Clavelinidae</taxon>
        <taxon>Clavelina</taxon>
    </lineage>
</organism>
<dbReference type="SMART" id="SM00186">
    <property type="entry name" value="FBG"/>
    <property type="match status" value="1"/>
</dbReference>
<gene>
    <name evidence="4" type="ORF">CVLEPA_LOCUS10138</name>
</gene>
<keyword evidence="2" id="KW-1133">Transmembrane helix</keyword>
<dbReference type="EMBL" id="CAWYQH010000068">
    <property type="protein sequence ID" value="CAK8679893.1"/>
    <property type="molecule type" value="Genomic_DNA"/>
</dbReference>
<feature type="transmembrane region" description="Helical" evidence="2">
    <location>
        <begin position="202"/>
        <end position="224"/>
    </location>
</feature>
<dbReference type="NCBIfam" id="NF040941">
    <property type="entry name" value="GGGWT_bact"/>
    <property type="match status" value="1"/>
</dbReference>
<accession>A0ABP0FPH0</accession>
<dbReference type="InterPro" id="IPR000157">
    <property type="entry name" value="TIR_dom"/>
</dbReference>
<dbReference type="InterPro" id="IPR050373">
    <property type="entry name" value="Fibrinogen_C-term_domain"/>
</dbReference>
<dbReference type="InterPro" id="IPR035897">
    <property type="entry name" value="Toll_tir_struct_dom_sf"/>
</dbReference>
<dbReference type="Gene3D" id="3.40.50.10140">
    <property type="entry name" value="Toll/interleukin-1 receptor homology (TIR) domain"/>
    <property type="match status" value="1"/>
</dbReference>
<dbReference type="PANTHER" id="PTHR19143">
    <property type="entry name" value="FIBRINOGEN/TENASCIN/ANGIOPOEITIN"/>
    <property type="match status" value="1"/>
</dbReference>
<dbReference type="SUPFAM" id="SSF52200">
    <property type="entry name" value="Toll/Interleukin receptor TIR domain"/>
    <property type="match status" value="1"/>
</dbReference>
<name>A0ABP0FPH0_CLALP</name>